<organism evidence="1 2">
    <name type="scientific">Mesorhizobium huakuii</name>
    <dbReference type="NCBI Taxonomy" id="28104"/>
    <lineage>
        <taxon>Bacteria</taxon>
        <taxon>Pseudomonadati</taxon>
        <taxon>Pseudomonadota</taxon>
        <taxon>Alphaproteobacteria</taxon>
        <taxon>Hyphomicrobiales</taxon>
        <taxon>Phyllobacteriaceae</taxon>
        <taxon>Mesorhizobium</taxon>
    </lineage>
</organism>
<name>A0A7G6SUN3_9HYPH</name>
<proteinExistence type="predicted"/>
<dbReference type="EMBL" id="CP050296">
    <property type="protein sequence ID" value="QND58215.1"/>
    <property type="molecule type" value="Genomic_DNA"/>
</dbReference>
<accession>A0A7G6SUN3</accession>
<dbReference type="Proteomes" id="UP000515465">
    <property type="component" value="Chromosome"/>
</dbReference>
<reference evidence="2" key="1">
    <citation type="journal article" date="2020" name="Mol. Plant Microbe">
        <title>Rhizobial microsymbionts of the narrowly endemic Oxytropis species growing in Kamchatka are characterized by significant genetic diversity and possess a set of genes that are associated with T3SS and T6SS secretion systems and can affect the development of symbiosis.</title>
        <authorList>
            <person name="Safronova V."/>
            <person name="Guro P."/>
            <person name="Sazanova A."/>
            <person name="Kuznetsova I."/>
            <person name="Belimov A."/>
            <person name="Yakubov V."/>
            <person name="Chirak E."/>
            <person name="Afonin A."/>
            <person name="Gogolev Y."/>
            <person name="Andronov E."/>
            <person name="Tikhonovich I."/>
        </authorList>
    </citation>
    <scope>NUCLEOTIDE SEQUENCE [LARGE SCALE GENOMIC DNA]</scope>
    <source>
        <strain evidence="2">583</strain>
    </source>
</reference>
<dbReference type="AlphaFoldDB" id="A0A7G6SUN3"/>
<evidence type="ECO:0000313" key="2">
    <source>
        <dbReference type="Proteomes" id="UP000515465"/>
    </source>
</evidence>
<dbReference type="RefSeq" id="WP_183464945.1">
    <property type="nucleotide sequence ID" value="NZ_CP050296.1"/>
</dbReference>
<evidence type="ECO:0000313" key="1">
    <source>
        <dbReference type="EMBL" id="QND58215.1"/>
    </source>
</evidence>
<gene>
    <name evidence="1" type="ORF">HB778_17670</name>
</gene>
<protein>
    <submittedName>
        <fullName evidence="1">Uncharacterized protein</fullName>
    </submittedName>
</protein>
<sequence>MSETIQGPVDAFPHNPQRPGLVERLLMPFAGRAEEATMRTGKLSFMNQHVNRRAIVAASAAAGIAGMAALGAIAKAHAEPTANAKGRPAVDPKLRKLEAAFNAEWRRYEQLEAAHTAAEEALFVAKPPKPDHVEAPAELYERFRTLRMDQMNTGNPIYAALDEYQEMNKTRLDQWEAECEAVKGRPEFEEPFRAFRQQLKRNDEAADRVLRYPARSVAEVQVKMRVHRKNCFEEDQLVDALARDIARIAKVERARSGVSRGTDAVTV</sequence>